<keyword evidence="3" id="KW-1185">Reference proteome</keyword>
<accession>A0AAE1SCQ1</accession>
<dbReference type="EMBL" id="JAVYJV010000006">
    <property type="protein sequence ID" value="KAK4367325.1"/>
    <property type="molecule type" value="Genomic_DNA"/>
</dbReference>
<reference evidence="2" key="1">
    <citation type="submission" date="2023-12" db="EMBL/GenBank/DDBJ databases">
        <title>Genome assembly of Anisodus tanguticus.</title>
        <authorList>
            <person name="Wang Y.-J."/>
        </authorList>
    </citation>
    <scope>NUCLEOTIDE SEQUENCE</scope>
    <source>
        <strain evidence="2">KB-2021</strain>
        <tissue evidence="2">Leaf</tissue>
    </source>
</reference>
<sequence>MLILKWFEVFREEWDKESYSTLIPNPALPTLTASLTRMKQQPAGTFNKQGIETEQMQVKKTAPLSIVAVESDNAQVSAMEEDESSVADDRARPGSLQKHGRRYRTRAITTSDD</sequence>
<evidence type="ECO:0000313" key="2">
    <source>
        <dbReference type="EMBL" id="KAK4367325.1"/>
    </source>
</evidence>
<protein>
    <submittedName>
        <fullName evidence="2">Uncharacterized protein</fullName>
    </submittedName>
</protein>
<dbReference type="Proteomes" id="UP001291623">
    <property type="component" value="Unassembled WGS sequence"/>
</dbReference>
<comment type="caution">
    <text evidence="2">The sequence shown here is derived from an EMBL/GenBank/DDBJ whole genome shotgun (WGS) entry which is preliminary data.</text>
</comment>
<gene>
    <name evidence="2" type="ORF">RND71_011117</name>
</gene>
<evidence type="ECO:0000256" key="1">
    <source>
        <dbReference type="SAM" id="MobiDB-lite"/>
    </source>
</evidence>
<organism evidence="2 3">
    <name type="scientific">Anisodus tanguticus</name>
    <dbReference type="NCBI Taxonomy" id="243964"/>
    <lineage>
        <taxon>Eukaryota</taxon>
        <taxon>Viridiplantae</taxon>
        <taxon>Streptophyta</taxon>
        <taxon>Embryophyta</taxon>
        <taxon>Tracheophyta</taxon>
        <taxon>Spermatophyta</taxon>
        <taxon>Magnoliopsida</taxon>
        <taxon>eudicotyledons</taxon>
        <taxon>Gunneridae</taxon>
        <taxon>Pentapetalae</taxon>
        <taxon>asterids</taxon>
        <taxon>lamiids</taxon>
        <taxon>Solanales</taxon>
        <taxon>Solanaceae</taxon>
        <taxon>Solanoideae</taxon>
        <taxon>Hyoscyameae</taxon>
        <taxon>Anisodus</taxon>
    </lineage>
</organism>
<dbReference type="AlphaFoldDB" id="A0AAE1SCQ1"/>
<proteinExistence type="predicted"/>
<evidence type="ECO:0000313" key="3">
    <source>
        <dbReference type="Proteomes" id="UP001291623"/>
    </source>
</evidence>
<name>A0AAE1SCQ1_9SOLA</name>
<feature type="region of interest" description="Disordered" evidence="1">
    <location>
        <begin position="75"/>
        <end position="113"/>
    </location>
</feature>